<dbReference type="EMBL" id="NDHI03003498">
    <property type="protein sequence ID" value="PNJ32508.1"/>
    <property type="molecule type" value="Genomic_DNA"/>
</dbReference>
<evidence type="ECO:0000313" key="1">
    <source>
        <dbReference type="EMBL" id="PNJ32508.1"/>
    </source>
</evidence>
<comment type="caution">
    <text evidence="1">The sequence shown here is derived from an EMBL/GenBank/DDBJ whole genome shotgun (WGS) entry which is preliminary data.</text>
</comment>
<organism evidence="1">
    <name type="scientific">Pongo abelii</name>
    <name type="common">Sumatran orangutan</name>
    <name type="synonym">Pongo pygmaeus abelii</name>
    <dbReference type="NCBI Taxonomy" id="9601"/>
    <lineage>
        <taxon>Eukaryota</taxon>
        <taxon>Metazoa</taxon>
        <taxon>Chordata</taxon>
        <taxon>Craniata</taxon>
        <taxon>Vertebrata</taxon>
        <taxon>Euteleostomi</taxon>
        <taxon>Mammalia</taxon>
        <taxon>Eutheria</taxon>
        <taxon>Euarchontoglires</taxon>
        <taxon>Primates</taxon>
        <taxon>Haplorrhini</taxon>
        <taxon>Catarrhini</taxon>
        <taxon>Hominidae</taxon>
        <taxon>Pongo</taxon>
    </lineage>
</organism>
<accession>A0A2J8THT1</accession>
<reference evidence="1" key="1">
    <citation type="submission" date="2017-12" db="EMBL/GenBank/DDBJ databases">
        <title>High-resolution comparative analysis of great ape genomes.</title>
        <authorList>
            <person name="Pollen A."/>
            <person name="Hastie A."/>
            <person name="Hormozdiari F."/>
            <person name="Dougherty M."/>
            <person name="Liu R."/>
            <person name="Chaisson M."/>
            <person name="Hoppe E."/>
            <person name="Hill C."/>
            <person name="Pang A."/>
            <person name="Hillier L."/>
            <person name="Baker C."/>
            <person name="Armstrong J."/>
            <person name="Shendure J."/>
            <person name="Paten B."/>
            <person name="Wilson R."/>
            <person name="Chao H."/>
            <person name="Schneider V."/>
            <person name="Ventura M."/>
            <person name="Kronenberg Z."/>
            <person name="Murali S."/>
            <person name="Gordon D."/>
            <person name="Cantsilieris S."/>
            <person name="Munson K."/>
            <person name="Nelson B."/>
            <person name="Raja A."/>
            <person name="Underwood J."/>
            <person name="Diekhans M."/>
            <person name="Fiddes I."/>
            <person name="Haussler D."/>
            <person name="Eichler E."/>
        </authorList>
    </citation>
    <scope>NUCLEOTIDE SEQUENCE [LARGE SCALE GENOMIC DNA]</scope>
    <source>
        <strain evidence="1">Susie</strain>
    </source>
</reference>
<sequence length="213" mass="23860">MLREPGDPEKLGEFLQKDNISVHYFCLILSSKLPQRGQSNRGSMDSCLKTSKRRQPGLLGRSALCARKRELLSTARRISASETSICLVAKKGVAFHNFLESTNHFVTNIAQHRTSNMGMWGRKAASYVVKTYPNRVLRTSRARVVVNPSTTASAYRNMPTHQQSISSNVHSVTIERVSSRNAENGNSYSRQEVVPHSVCYMRIPRNPQGLLLS</sequence>
<proteinExistence type="predicted"/>
<protein>
    <submittedName>
        <fullName evidence="1">PHF7 isoform 7</fullName>
    </submittedName>
</protein>
<name>A0A2J8THT1_PONAB</name>
<dbReference type="AlphaFoldDB" id="A0A2J8THT1"/>
<gene>
    <name evidence="1" type="ORF">CR201_G0035153</name>
</gene>